<dbReference type="SUPFAM" id="SSF46548">
    <property type="entry name" value="alpha-helical ferredoxin"/>
    <property type="match status" value="1"/>
</dbReference>
<dbReference type="AlphaFoldDB" id="I7J5W5"/>
<keyword evidence="7 15" id="KW-0001">2Fe-2S</keyword>
<dbReference type="PROSITE" id="PS00198">
    <property type="entry name" value="4FE4S_FER_1"/>
    <property type="match status" value="1"/>
</dbReference>
<dbReference type="InterPro" id="IPR004489">
    <property type="entry name" value="Succ_DH/fum_Rdtase_Fe-S"/>
</dbReference>
<evidence type="ECO:0000256" key="4">
    <source>
        <dbReference type="ARBA" id="ARBA00022448"/>
    </source>
</evidence>
<keyword evidence="8 15" id="KW-0479">Metal-binding</keyword>
<keyword evidence="15" id="KW-0496">Mitochondrion</keyword>
<comment type="catalytic activity">
    <reaction evidence="14">
        <text>a quinone + succinate = fumarate + a quinol</text>
        <dbReference type="Rhea" id="RHEA:40523"/>
        <dbReference type="ChEBI" id="CHEBI:24646"/>
        <dbReference type="ChEBI" id="CHEBI:29806"/>
        <dbReference type="ChEBI" id="CHEBI:30031"/>
        <dbReference type="ChEBI" id="CHEBI:132124"/>
        <dbReference type="EC" id="1.3.5.1"/>
    </reaction>
</comment>
<dbReference type="NCBIfam" id="NF004616">
    <property type="entry name" value="PRK05950.1"/>
    <property type="match status" value="1"/>
</dbReference>
<comment type="cofactor">
    <cofactor evidence="15">
        <name>[3Fe-4S] cluster</name>
        <dbReference type="ChEBI" id="CHEBI:21137"/>
    </cofactor>
    <text evidence="15">Binds 1 [3Fe-4S] cluster.</text>
</comment>
<comment type="subcellular location">
    <subcellularLocation>
        <location evidence="1 15">Mitochondrion inner membrane</location>
        <topology evidence="1 15">Peripheral membrane protein</topology>
        <orientation evidence="1 15">Matrix side</orientation>
    </subcellularLocation>
</comment>
<evidence type="ECO:0000259" key="16">
    <source>
        <dbReference type="PROSITE" id="PS51085"/>
    </source>
</evidence>
<evidence type="ECO:0000256" key="14">
    <source>
        <dbReference type="ARBA" id="ARBA00049220"/>
    </source>
</evidence>
<evidence type="ECO:0000313" key="18">
    <source>
        <dbReference type="EMBL" id="CCF73272.1"/>
    </source>
</evidence>
<keyword evidence="4" id="KW-0813">Transport</keyword>
<dbReference type="GO" id="GO:0051538">
    <property type="term" value="F:3 iron, 4 sulfur cluster binding"/>
    <property type="evidence" value="ECO:0007669"/>
    <property type="project" value="UniProtKB-KW"/>
</dbReference>
<dbReference type="GO" id="GO:0051537">
    <property type="term" value="F:2 iron, 2 sulfur cluster binding"/>
    <property type="evidence" value="ECO:0007669"/>
    <property type="project" value="UniProtKB-KW"/>
</dbReference>
<reference evidence="18 19" key="2">
    <citation type="journal article" date="2013" name="PLoS ONE">
        <title>Whole genome mapping and re-organization of the nuclear and mitochondrial genomes of Babesia microti isolates.</title>
        <authorList>
            <person name="Cornillot E."/>
            <person name="Dassouli A."/>
            <person name="Garg A."/>
            <person name="Pachikara N."/>
            <person name="Randazzo S."/>
            <person name="Depoix D."/>
            <person name="Carcy B."/>
            <person name="Delbecq S."/>
            <person name="Frutos R."/>
            <person name="Silva J.C."/>
            <person name="Sutton R."/>
            <person name="Krause P.J."/>
            <person name="Mamoun C.B."/>
        </authorList>
    </citation>
    <scope>NUCLEOTIDE SEQUENCE [LARGE SCALE GENOMIC DNA]</scope>
    <source>
        <strain evidence="18 19">RI</strain>
    </source>
</reference>
<reference evidence="18 19" key="1">
    <citation type="journal article" date="2012" name="Nucleic Acids Res.">
        <title>Sequencing of the smallest Apicomplexan genome from the human pathogen Babesia microti.</title>
        <authorList>
            <person name="Cornillot E."/>
            <person name="Hadj-Kaddour K."/>
            <person name="Dassouli A."/>
            <person name="Noel B."/>
            <person name="Ranwez V."/>
            <person name="Vacherie B."/>
            <person name="Augagneur Y."/>
            <person name="Bres V."/>
            <person name="Duclos A."/>
            <person name="Randazzo S."/>
            <person name="Carcy B."/>
            <person name="Debierre-Grockiego F."/>
            <person name="Delbecq S."/>
            <person name="Moubri-Menage K."/>
            <person name="Shams-Eldin H."/>
            <person name="Usmani-Brown S."/>
            <person name="Bringaud F."/>
            <person name="Wincker P."/>
            <person name="Vivares C.P."/>
            <person name="Schwarz R.T."/>
            <person name="Schetters T.P."/>
            <person name="Krause P.J."/>
            <person name="Gorenflot A."/>
            <person name="Berry V."/>
            <person name="Barbe V."/>
            <person name="Ben Mamoun C."/>
        </authorList>
    </citation>
    <scope>NUCLEOTIDE SEQUENCE [LARGE SCALE GENOMIC DNA]</scope>
    <source>
        <strain evidence="18 19">RI</strain>
    </source>
</reference>
<dbReference type="GO" id="GO:0006099">
    <property type="term" value="P:tricarboxylic acid cycle"/>
    <property type="evidence" value="ECO:0007669"/>
    <property type="project" value="UniProtKB-UniPathway"/>
</dbReference>
<dbReference type="VEuPathDB" id="PiroplasmaDB:BMR1_02g00530"/>
<dbReference type="UniPathway" id="UPA00223">
    <property type="reaction ID" value="UER01006"/>
</dbReference>
<comment type="function">
    <text evidence="15">Iron-sulfur protein (IP) subunit of succinate dehydrogenase (SDH) that is involved in complex II of the mitochondrial electron transport chain and is responsible for transferring electrons from succinate to ubiquinone (coenzyme Q).</text>
</comment>
<dbReference type="RefSeq" id="XP_012647881.1">
    <property type="nucleotide sequence ID" value="XM_012792427.1"/>
</dbReference>
<dbReference type="InterPro" id="IPR025192">
    <property type="entry name" value="Succ_DH/fum_Rdtase_N"/>
</dbReference>
<reference evidence="18 19" key="3">
    <citation type="journal article" date="2016" name="Sci. Rep.">
        <title>Genome-wide diversity and gene expression profiling of Babesia microti isolates identify polymorphic genes that mediate host-pathogen interactions.</title>
        <authorList>
            <person name="Silva J.C."/>
            <person name="Cornillot E."/>
            <person name="McCracken C."/>
            <person name="Usmani-Brown S."/>
            <person name="Dwivedi A."/>
            <person name="Ifeonu O.O."/>
            <person name="Crabtree J."/>
            <person name="Gotia H.T."/>
            <person name="Virji A.Z."/>
            <person name="Reynes C."/>
            <person name="Colinge J."/>
            <person name="Kumar V."/>
            <person name="Lawres L."/>
            <person name="Pazzi J.E."/>
            <person name="Pablo J.V."/>
            <person name="Hung C."/>
            <person name="Brancato J."/>
            <person name="Kumari P."/>
            <person name="Orvis J."/>
            <person name="Tretina K."/>
            <person name="Chibucos M."/>
            <person name="Ott S."/>
            <person name="Sadzewicz L."/>
            <person name="Sengamalay N."/>
            <person name="Shetty A.C."/>
            <person name="Su Q."/>
            <person name="Tallon L."/>
            <person name="Fraser C.M."/>
            <person name="Frutos R."/>
            <person name="Molina D.M."/>
            <person name="Krause P.J."/>
            <person name="Ben Mamoun C."/>
        </authorList>
    </citation>
    <scope>NUCLEOTIDE SEQUENCE [LARGE SCALE GENOMIC DNA]</scope>
    <source>
        <strain evidence="18 19">RI</strain>
    </source>
</reference>
<evidence type="ECO:0000256" key="8">
    <source>
        <dbReference type="ARBA" id="ARBA00022723"/>
    </source>
</evidence>
<dbReference type="SUPFAM" id="SSF54292">
    <property type="entry name" value="2Fe-2S ferredoxin-like"/>
    <property type="match status" value="1"/>
</dbReference>
<dbReference type="GO" id="GO:0051539">
    <property type="term" value="F:4 iron, 4 sulfur cluster binding"/>
    <property type="evidence" value="ECO:0007669"/>
    <property type="project" value="UniProtKB-KW"/>
</dbReference>
<dbReference type="GO" id="GO:0046872">
    <property type="term" value="F:metal ion binding"/>
    <property type="evidence" value="ECO:0007669"/>
    <property type="project" value="UniProtKB-KW"/>
</dbReference>
<evidence type="ECO:0000259" key="17">
    <source>
        <dbReference type="PROSITE" id="PS51379"/>
    </source>
</evidence>
<dbReference type="GO" id="GO:0022904">
    <property type="term" value="P:respiratory electron transport chain"/>
    <property type="evidence" value="ECO:0007669"/>
    <property type="project" value="TreeGrafter"/>
</dbReference>
<dbReference type="InterPro" id="IPR017896">
    <property type="entry name" value="4Fe4S_Fe-S-bd"/>
</dbReference>
<evidence type="ECO:0000256" key="13">
    <source>
        <dbReference type="ARBA" id="ARBA00023291"/>
    </source>
</evidence>
<gene>
    <name evidence="18" type="ORF">BMR1_02g00530</name>
</gene>
<dbReference type="InterPro" id="IPR009051">
    <property type="entry name" value="Helical_ferredxn"/>
</dbReference>
<feature type="domain" description="4Fe-4S ferredoxin-type" evidence="17">
    <location>
        <begin position="161"/>
        <end position="191"/>
    </location>
</feature>
<dbReference type="FunFam" id="1.10.1060.10:FF:000001">
    <property type="entry name" value="Succinate dehydrogenase iron-sulfur subunit SdhB"/>
    <property type="match status" value="1"/>
</dbReference>
<name>I7J5W5_BABMR</name>
<keyword evidence="11 15" id="KW-0408">Iron</keyword>
<evidence type="ECO:0000256" key="6">
    <source>
        <dbReference type="ARBA" id="ARBA00022532"/>
    </source>
</evidence>
<dbReference type="GO" id="GO:0009055">
    <property type="term" value="F:electron transfer activity"/>
    <property type="evidence" value="ECO:0007669"/>
    <property type="project" value="InterPro"/>
</dbReference>
<dbReference type="EC" id="1.3.5.1" evidence="15"/>
<comment type="cofactor">
    <cofactor evidence="15">
        <name>[2Fe-2S] cluster</name>
        <dbReference type="ChEBI" id="CHEBI:190135"/>
    </cofactor>
    <text evidence="15">Binds 1 [2Fe-2S] cluster.</text>
</comment>
<evidence type="ECO:0000256" key="2">
    <source>
        <dbReference type="ARBA" id="ARBA00004788"/>
    </source>
</evidence>
<evidence type="ECO:0000256" key="9">
    <source>
        <dbReference type="ARBA" id="ARBA00022982"/>
    </source>
</evidence>
<evidence type="ECO:0000256" key="5">
    <source>
        <dbReference type="ARBA" id="ARBA00022485"/>
    </source>
</evidence>
<comment type="pathway">
    <text evidence="2 15">Carbohydrate metabolism; tricarboxylic acid cycle; fumarate from succinate (eukaryal route): step 1/1.</text>
</comment>
<evidence type="ECO:0000256" key="10">
    <source>
        <dbReference type="ARBA" id="ARBA00023002"/>
    </source>
</evidence>
<dbReference type="Proteomes" id="UP000002899">
    <property type="component" value="Chromosome II"/>
</dbReference>
<proteinExistence type="inferred from homology"/>
<dbReference type="PROSITE" id="PS00197">
    <property type="entry name" value="2FE2S_FER_1"/>
    <property type="match status" value="1"/>
</dbReference>
<keyword evidence="6" id="KW-0816">Tricarboxylic acid cycle</keyword>
<dbReference type="OrthoDB" id="1696654at2759"/>
<dbReference type="OMA" id="DGQYFGP"/>
<dbReference type="InterPro" id="IPR017900">
    <property type="entry name" value="4Fe4S_Fe_S_CS"/>
</dbReference>
<dbReference type="InterPro" id="IPR012675">
    <property type="entry name" value="Beta-grasp_dom_sf"/>
</dbReference>
<dbReference type="Gene3D" id="3.10.20.30">
    <property type="match status" value="1"/>
</dbReference>
<dbReference type="InterPro" id="IPR036010">
    <property type="entry name" value="2Fe-2S_ferredoxin-like_sf"/>
</dbReference>
<dbReference type="Pfam" id="PF13085">
    <property type="entry name" value="Fer2_3"/>
    <property type="match status" value="1"/>
</dbReference>
<dbReference type="EMBL" id="FO082872">
    <property type="protein sequence ID" value="CCF73272.1"/>
    <property type="molecule type" value="Genomic_DNA"/>
</dbReference>
<sequence length="286" mass="32963">MALGFYNKFIYRCTNTKIYNSMISRKNLTFSIFRYNSETNQRPTMQNYELDTNNCGPMVLDALIKIKNEQDSTLSFRRSCREGICGSCSMNIDGKNGLACLTPIDTNKEVIEVQPLPNLYVIRDLVPDLSNFYAQYVSIQPWLRTKSKQEGKRENLQSPDDRAKLDGMYECILCACCSTSCPSYWWNPDHFLGPAILMQAYRWIQDSRDQYTKERLVQMNDSMKLYRCHGILNCSSCCPKGLDPAKAIKELKAKVEGEFTDPDDWAQVSANEYMEKNSRLLKSIKN</sequence>
<dbReference type="Pfam" id="PF13534">
    <property type="entry name" value="Fer4_17"/>
    <property type="match status" value="1"/>
</dbReference>
<comment type="cofactor">
    <cofactor evidence="15">
        <name>[4Fe-4S] cluster</name>
        <dbReference type="ChEBI" id="CHEBI:49883"/>
    </cofactor>
    <text evidence="15">Binds 1 [4Fe-4S] cluster.</text>
</comment>
<dbReference type="InterPro" id="IPR001041">
    <property type="entry name" value="2Fe-2S_ferredoxin-type"/>
</dbReference>
<dbReference type="PANTHER" id="PTHR11921">
    <property type="entry name" value="SUCCINATE DEHYDROGENASE IRON-SULFUR PROTEIN"/>
    <property type="match status" value="1"/>
</dbReference>
<evidence type="ECO:0000313" key="19">
    <source>
        <dbReference type="Proteomes" id="UP000002899"/>
    </source>
</evidence>
<dbReference type="GO" id="GO:0008177">
    <property type="term" value="F:succinate dehydrogenase (quinone) activity"/>
    <property type="evidence" value="ECO:0007669"/>
    <property type="project" value="UniProtKB-EC"/>
</dbReference>
<dbReference type="GO" id="GO:0005743">
    <property type="term" value="C:mitochondrial inner membrane"/>
    <property type="evidence" value="ECO:0007669"/>
    <property type="project" value="UniProtKB-SubCell"/>
</dbReference>
<keyword evidence="9" id="KW-0249">Electron transport</keyword>
<dbReference type="KEGG" id="bmic:BMR1_02g00530"/>
<dbReference type="PROSITE" id="PS51379">
    <property type="entry name" value="4FE4S_FER_2"/>
    <property type="match status" value="1"/>
</dbReference>
<protein>
    <recommendedName>
        <fullName evidence="15">Succinate dehydrogenase [ubiquinone] iron-sulfur subunit, mitochondrial</fullName>
        <ecNumber evidence="15">1.3.5.1</ecNumber>
    </recommendedName>
</protein>
<dbReference type="Gene3D" id="1.10.1060.10">
    <property type="entry name" value="Alpha-helical ferredoxin"/>
    <property type="match status" value="1"/>
</dbReference>
<keyword evidence="19" id="KW-1185">Reference proteome</keyword>
<evidence type="ECO:0000256" key="11">
    <source>
        <dbReference type="ARBA" id="ARBA00023004"/>
    </source>
</evidence>
<dbReference type="PROSITE" id="PS51085">
    <property type="entry name" value="2FE2S_FER_2"/>
    <property type="match status" value="1"/>
</dbReference>
<keyword evidence="5 15" id="KW-0004">4Fe-4S</keyword>
<evidence type="ECO:0000256" key="1">
    <source>
        <dbReference type="ARBA" id="ARBA00004443"/>
    </source>
</evidence>
<keyword evidence="10 18" id="KW-0560">Oxidoreductase</keyword>
<keyword evidence="13 15" id="KW-0003">3Fe-4S</keyword>
<keyword evidence="15" id="KW-0472">Membrane</keyword>
<dbReference type="InterPro" id="IPR006058">
    <property type="entry name" value="2Fe2S_fd_BS"/>
</dbReference>
<organism evidence="18 19">
    <name type="scientific">Babesia microti (strain RI)</name>
    <dbReference type="NCBI Taxonomy" id="1133968"/>
    <lineage>
        <taxon>Eukaryota</taxon>
        <taxon>Sar</taxon>
        <taxon>Alveolata</taxon>
        <taxon>Apicomplexa</taxon>
        <taxon>Aconoidasida</taxon>
        <taxon>Piroplasmida</taxon>
        <taxon>Babesiidae</taxon>
        <taxon>Babesia</taxon>
    </lineage>
</organism>
<evidence type="ECO:0000256" key="7">
    <source>
        <dbReference type="ARBA" id="ARBA00022714"/>
    </source>
</evidence>
<evidence type="ECO:0000256" key="12">
    <source>
        <dbReference type="ARBA" id="ARBA00023014"/>
    </source>
</evidence>
<dbReference type="InterPro" id="IPR050573">
    <property type="entry name" value="SDH/FRD_Iron-Sulfur"/>
</dbReference>
<feature type="domain" description="2Fe-2S ferredoxin-type" evidence="16">
    <location>
        <begin position="26"/>
        <end position="117"/>
    </location>
</feature>
<keyword evidence="15" id="KW-0999">Mitochondrion inner membrane</keyword>
<dbReference type="NCBIfam" id="TIGR00384">
    <property type="entry name" value="dhsB"/>
    <property type="match status" value="1"/>
</dbReference>
<evidence type="ECO:0000256" key="15">
    <source>
        <dbReference type="RuleBase" id="RU361237"/>
    </source>
</evidence>
<accession>I7J5W5</accession>
<evidence type="ECO:0000256" key="3">
    <source>
        <dbReference type="ARBA" id="ARBA00009433"/>
    </source>
</evidence>
<comment type="similarity">
    <text evidence="3 15">Belongs to the succinate dehydrogenase/fumarate reductase iron-sulfur protein family.</text>
</comment>
<keyword evidence="12 15" id="KW-0411">Iron-sulfur</keyword>
<dbReference type="PANTHER" id="PTHR11921:SF29">
    <property type="entry name" value="SUCCINATE DEHYDROGENASE [UBIQUINONE] IRON-SULFUR SUBUNIT, MITOCHONDRIAL"/>
    <property type="match status" value="1"/>
</dbReference>
<dbReference type="GeneID" id="24423896"/>